<dbReference type="EMBL" id="CP030843">
    <property type="protein sequence ID" value="AXC16228.1"/>
    <property type="molecule type" value="Genomic_DNA"/>
</dbReference>
<reference evidence="2 3" key="1">
    <citation type="journal article" date="2018" name="Front. Microbiol.">
        <title>Hydrolytic Capabilities as a Key to Environmental Success: Chitinolytic and Cellulolytic Acidobacteria From Acidic Sub-arctic Soils and Boreal Peatlands.</title>
        <authorList>
            <person name="Belova S.E."/>
            <person name="Ravin N.V."/>
            <person name="Pankratov T.A."/>
            <person name="Rakitin A.L."/>
            <person name="Ivanova A.A."/>
            <person name="Beletsky A.V."/>
            <person name="Mardanov A.V."/>
            <person name="Sinninghe Damste J.S."/>
            <person name="Dedysh S.N."/>
        </authorList>
    </citation>
    <scope>NUCLEOTIDE SEQUENCE [LARGE SCALE GENOMIC DNA]</scope>
    <source>
        <strain evidence="2 3">SBC82</strain>
        <plasmid evidence="3">pacpol4</plasmid>
    </source>
</reference>
<keyword evidence="2" id="KW-0614">Plasmid</keyword>
<proteinExistence type="predicted"/>
<organism evidence="2 3">
    <name type="scientific">Acidisarcina polymorpha</name>
    <dbReference type="NCBI Taxonomy" id="2211140"/>
    <lineage>
        <taxon>Bacteria</taxon>
        <taxon>Pseudomonadati</taxon>
        <taxon>Acidobacteriota</taxon>
        <taxon>Terriglobia</taxon>
        <taxon>Terriglobales</taxon>
        <taxon>Acidobacteriaceae</taxon>
        <taxon>Acidisarcina</taxon>
    </lineage>
</organism>
<gene>
    <name evidence="2" type="ORF">ACPOL_7028</name>
</gene>
<feature type="signal peptide" evidence="1">
    <location>
        <begin position="1"/>
        <end position="22"/>
    </location>
</feature>
<evidence type="ECO:0000313" key="2">
    <source>
        <dbReference type="EMBL" id="AXC16228.1"/>
    </source>
</evidence>
<feature type="chain" id="PRO_5016413822" evidence="1">
    <location>
        <begin position="23"/>
        <end position="133"/>
    </location>
</feature>
<evidence type="ECO:0000256" key="1">
    <source>
        <dbReference type="SAM" id="SignalP"/>
    </source>
</evidence>
<dbReference type="KEGG" id="abas:ACPOL_7028"/>
<keyword evidence="3" id="KW-1185">Reference proteome</keyword>
<evidence type="ECO:0000313" key="3">
    <source>
        <dbReference type="Proteomes" id="UP000253606"/>
    </source>
</evidence>
<geneLocation type="plasmid" evidence="3">
    <name>pacpol4</name>
</geneLocation>
<sequence>MGAMLKTMISAASLSMPFLIVAQTDPLSLKHGVYVEKHEQCKGAPNAAIRVWDGVGFSGAHSSRCTSRVLRRDKNRFRVSTSCSALGDGSPSGSGIDGADPILLERLSSTAFVMLRDRQAPRSFRWCSANDVD</sequence>
<dbReference type="AlphaFoldDB" id="A0A2Z5GB58"/>
<keyword evidence="1" id="KW-0732">Signal</keyword>
<accession>A0A2Z5GB58</accession>
<name>A0A2Z5GB58_9BACT</name>
<protein>
    <submittedName>
        <fullName evidence="2">Uncharacterized protein</fullName>
    </submittedName>
</protein>
<dbReference type="Proteomes" id="UP000253606">
    <property type="component" value="Plasmid pACPOL4"/>
</dbReference>